<feature type="transmembrane region" description="Helical" evidence="1">
    <location>
        <begin position="96"/>
        <end position="116"/>
    </location>
</feature>
<feature type="transmembrane region" description="Helical" evidence="1">
    <location>
        <begin position="302"/>
        <end position="323"/>
    </location>
</feature>
<gene>
    <name evidence="2" type="ORF">BROFUL_00023</name>
</gene>
<feature type="transmembrane region" description="Helical" evidence="1">
    <location>
        <begin position="388"/>
        <end position="408"/>
    </location>
</feature>
<dbReference type="AlphaFoldDB" id="A0A0M2UYR3"/>
<comment type="caution">
    <text evidence="2">The sequence shown here is derived from an EMBL/GenBank/DDBJ whole genome shotgun (WGS) entry which is preliminary data.</text>
</comment>
<keyword evidence="1" id="KW-1133">Transmembrane helix</keyword>
<keyword evidence="3" id="KW-1185">Reference proteome</keyword>
<feature type="transmembrane region" description="Helical" evidence="1">
    <location>
        <begin position="254"/>
        <end position="282"/>
    </location>
</feature>
<dbReference type="EMBL" id="LAQJ01000006">
    <property type="protein sequence ID" value="KKO21228.1"/>
    <property type="molecule type" value="Genomic_DNA"/>
</dbReference>
<evidence type="ECO:0000313" key="2">
    <source>
        <dbReference type="EMBL" id="KKO21228.1"/>
    </source>
</evidence>
<proteinExistence type="predicted"/>
<name>A0A0M2UYR3_9BACT</name>
<feature type="transmembrane region" description="Helical" evidence="1">
    <location>
        <begin position="485"/>
        <end position="503"/>
    </location>
</feature>
<organism evidence="2 3">
    <name type="scientific">Candidatus Brocadia fulgida</name>
    <dbReference type="NCBI Taxonomy" id="380242"/>
    <lineage>
        <taxon>Bacteria</taxon>
        <taxon>Pseudomonadati</taxon>
        <taxon>Planctomycetota</taxon>
        <taxon>Candidatus Brocadiia</taxon>
        <taxon>Candidatus Brocadiales</taxon>
        <taxon>Candidatus Brocadiaceae</taxon>
        <taxon>Candidatus Brocadia</taxon>
    </lineage>
</organism>
<keyword evidence="1" id="KW-0812">Transmembrane</keyword>
<protein>
    <recommendedName>
        <fullName evidence="4">Glycosyltransferase RgtA/B/C/D-like domain-containing protein</fullName>
    </recommendedName>
</protein>
<evidence type="ECO:0000256" key="1">
    <source>
        <dbReference type="SAM" id="Phobius"/>
    </source>
</evidence>
<feature type="transmembrane region" description="Helical" evidence="1">
    <location>
        <begin position="184"/>
        <end position="203"/>
    </location>
</feature>
<feature type="transmembrane region" description="Helical" evidence="1">
    <location>
        <begin position="209"/>
        <end position="242"/>
    </location>
</feature>
<reference evidence="2 3" key="1">
    <citation type="journal article" date="2013" name="BMC Microbiol.">
        <title>Identification of the type II cytochrome c maturation pathway in anammox bacteria by comparative genomics.</title>
        <authorList>
            <person name="Ferousi C."/>
            <person name="Speth D.R."/>
            <person name="Reimann J."/>
            <person name="Op den Camp H.J."/>
            <person name="Allen J.W."/>
            <person name="Keltjens J.T."/>
            <person name="Jetten M.S."/>
        </authorList>
    </citation>
    <scope>NUCLEOTIDE SEQUENCE [LARGE SCALE GENOMIC DNA]</scope>
    <source>
        <strain evidence="2">RU1</strain>
    </source>
</reference>
<feature type="transmembrane region" description="Helical" evidence="1">
    <location>
        <begin position="457"/>
        <end position="478"/>
    </location>
</feature>
<sequence length="547" mass="62549">MRLKSKEFLLLFGIFYAFFLLLAPFDSFGTIPLSFHQGFFSLVRFDLVADDGGHYAYLRSLFFDGNIDFANEPFNSLLKPDVTGYLSNPWTIGASILWTPFFLIGHLITLTLNWLGCSLGEHGYSYPYISMLAIGSLFYSYCGLVFCVKFLELLFPSGSFFATVVTFTSSCFLYYSFIRPYSDANMEFFALSLFIYLFTFYAVRKPDGRAFFICLGISCGLLALIRFNGIIYLAIIITYLTLTIRISRISVTNIVYTLIPFLVVISVQGCCNKVLHGGMFLVSKDTTGNVVSFDIVKMKDILIGKSGLLLQCPVYLTGILGYVDLIRHHKSLRQYCYALFSGFLLQILLVSTLANYGNDYGIRYLASTIVLVMPGIARFFSQLNKTKIFLAVGLVLWQYVQVIQYKIIFDYHNFSIFKAPYYLWLILKDRQDLLLRSSNYVSLVLRGFWGVENYTDAYFLCFIPCFVAALLFLTPYILTVCKKKIAIGFVLIFFLFTSCLIVFNSPKFSQDETDRRHRLYSQVNIPDAVGYTFKMMNDNLGIKVQNW</sequence>
<accession>A0A0M2UYR3</accession>
<evidence type="ECO:0008006" key="4">
    <source>
        <dbReference type="Google" id="ProtNLM"/>
    </source>
</evidence>
<feature type="transmembrane region" description="Helical" evidence="1">
    <location>
        <begin position="362"/>
        <end position="381"/>
    </location>
</feature>
<keyword evidence="1" id="KW-0472">Membrane</keyword>
<feature type="transmembrane region" description="Helical" evidence="1">
    <location>
        <begin position="128"/>
        <end position="151"/>
    </location>
</feature>
<evidence type="ECO:0000313" key="3">
    <source>
        <dbReference type="Proteomes" id="UP000034954"/>
    </source>
</evidence>
<feature type="transmembrane region" description="Helical" evidence="1">
    <location>
        <begin position="335"/>
        <end position="356"/>
    </location>
</feature>
<feature type="transmembrane region" description="Helical" evidence="1">
    <location>
        <begin position="157"/>
        <end position="177"/>
    </location>
</feature>
<dbReference type="Proteomes" id="UP000034954">
    <property type="component" value="Unassembled WGS sequence"/>
</dbReference>